<dbReference type="AlphaFoldDB" id="Q2A777"/>
<feature type="chain" id="PRO_5004206042" evidence="7">
    <location>
        <begin position="19"/>
        <end position="291"/>
    </location>
</feature>
<keyword evidence="1 7" id="KW-0732">Signal</keyword>
<keyword evidence="3" id="KW-0708">Seed storage protein</keyword>
<dbReference type="Pfam" id="PF13016">
    <property type="entry name" value="Gliadin"/>
    <property type="match status" value="2"/>
</dbReference>
<accession>Q2A777</accession>
<evidence type="ECO:0000256" key="3">
    <source>
        <dbReference type="ARBA" id="ARBA00023129"/>
    </source>
</evidence>
<evidence type="ECO:0000256" key="1">
    <source>
        <dbReference type="ARBA" id="ARBA00022729"/>
    </source>
</evidence>
<feature type="domain" description="Bifunctional inhibitor/plant lipid transfer protein/seed storage helical" evidence="8">
    <location>
        <begin position="173"/>
        <end position="272"/>
    </location>
</feature>
<dbReference type="PANTHER" id="PTHR33454:SF11">
    <property type="entry name" value="AVENIN-LIKE B5"/>
    <property type="match status" value="1"/>
</dbReference>
<protein>
    <submittedName>
        <fullName evidence="9">Putative avenin-like b</fullName>
    </submittedName>
</protein>
<dbReference type="PRINTS" id="PR00208">
    <property type="entry name" value="GLIADGLUTEN"/>
</dbReference>
<name>Q2A777_9POAL</name>
<evidence type="ECO:0000256" key="6">
    <source>
        <dbReference type="ARBA" id="ARBA00037159"/>
    </source>
</evidence>
<dbReference type="EMBL" id="AM087947">
    <property type="protein sequence ID" value="CAJ32661.1"/>
    <property type="molecule type" value="mRNA"/>
</dbReference>
<keyword evidence="4" id="KW-1015">Disulfide bond</keyword>
<dbReference type="GO" id="GO:0045735">
    <property type="term" value="F:nutrient reservoir activity"/>
    <property type="evidence" value="ECO:0007669"/>
    <property type="project" value="UniProtKB-KW"/>
</dbReference>
<comment type="similarity">
    <text evidence="5">Belongs to the prolamin family.</text>
</comment>
<evidence type="ECO:0000256" key="5">
    <source>
        <dbReference type="ARBA" id="ARBA00023784"/>
    </source>
</evidence>
<dbReference type="InterPro" id="IPR016140">
    <property type="entry name" value="Bifunc_inhib/LTP/seed_store"/>
</dbReference>
<evidence type="ECO:0000259" key="8">
    <source>
        <dbReference type="SMART" id="SM00499"/>
    </source>
</evidence>
<evidence type="ECO:0000256" key="4">
    <source>
        <dbReference type="ARBA" id="ARBA00023157"/>
    </source>
</evidence>
<dbReference type="SUPFAM" id="SSF47699">
    <property type="entry name" value="Bifunctional inhibitor/lipid-transfer protein/seed storage 2S albumin"/>
    <property type="match status" value="2"/>
</dbReference>
<organism evidence="9">
    <name type="scientific">Aegilops markgrafii</name>
    <dbReference type="NCBI Taxonomy" id="4494"/>
    <lineage>
        <taxon>Eukaryota</taxon>
        <taxon>Viridiplantae</taxon>
        <taxon>Streptophyta</taxon>
        <taxon>Embryophyta</taxon>
        <taxon>Tracheophyta</taxon>
        <taxon>Spermatophyta</taxon>
        <taxon>Magnoliopsida</taxon>
        <taxon>Liliopsida</taxon>
        <taxon>Poales</taxon>
        <taxon>Poaceae</taxon>
        <taxon>BOP clade</taxon>
        <taxon>Pooideae</taxon>
        <taxon>Triticodae</taxon>
        <taxon>Triticeae</taxon>
        <taxon>Triticinae</taxon>
        <taxon>Aegilops</taxon>
    </lineage>
</organism>
<evidence type="ECO:0000256" key="7">
    <source>
        <dbReference type="SAM" id="SignalP"/>
    </source>
</evidence>
<dbReference type="Gene3D" id="1.10.110.10">
    <property type="entry name" value="Plant lipid-transfer and hydrophobic proteins"/>
    <property type="match status" value="2"/>
</dbReference>
<comment type="function">
    <text evidence="6">Seed storage protein. Might be integrated via inter-chain disulfide bonds within the glutenin polymer.</text>
</comment>
<dbReference type="PRINTS" id="PR00209">
    <property type="entry name" value="GLIADIN"/>
</dbReference>
<keyword evidence="2" id="KW-0758">Storage protein</keyword>
<feature type="signal peptide" evidence="7">
    <location>
        <begin position="1"/>
        <end position="18"/>
    </location>
</feature>
<proteinExistence type="evidence at transcript level"/>
<dbReference type="SMART" id="SM00499">
    <property type="entry name" value="AAI"/>
    <property type="match status" value="2"/>
</dbReference>
<evidence type="ECO:0000256" key="2">
    <source>
        <dbReference type="ARBA" id="ARBA00022761"/>
    </source>
</evidence>
<dbReference type="CDD" id="cd00261">
    <property type="entry name" value="AAI_SS"/>
    <property type="match status" value="2"/>
</dbReference>
<sequence length="291" mass="33034">MKVFILVLLALAATTAIAQLESTYSQGFGQCQQQQQQQQQQQPSGQQQLLEQMKPCVAFLQQQCSPVRMPFLQTQVQQLSSCQIVQYQCCQQLAQIPERIRCHAIHNVVEAIMQQQHQQQWQEPQQQAQHKSIRMLLENLSLMCGISVPVQCQQQQQLSQQQQQQLQEQLAPCATFLQQQCSPMTVPFPQTPVDQPTSCQNVQHQCCRQLSQIPEQSRCQAIHNVAEAIRQQQPQLQWQGMYQPQQPAQLESIRMSIQALRSMCSIYIPVQCPAPTAYNIPLVATCPGGAC</sequence>
<dbReference type="InterPro" id="IPR036312">
    <property type="entry name" value="Bifun_inhib/LTP/seed_sf"/>
</dbReference>
<dbReference type="InterPro" id="IPR001954">
    <property type="entry name" value="Glia_glutenin"/>
</dbReference>
<gene>
    <name evidence="9" type="primary">avnlb</name>
</gene>
<reference evidence="9" key="1">
    <citation type="submission" date="2005-09" db="EMBL/GenBank/DDBJ databases">
        <title>Transcriptome Analysis Reveals Novel Storage Protein Transcripts in Seeds of Aegilops and Wheat.</title>
        <authorList>
            <person name="Kan Y."/>
            <person name="Wan Y."/>
            <person name="Beaudoin F."/>
            <person name="Leader D.J."/>
            <person name="Edwards K."/>
            <person name="Poole R."/>
            <person name="Wang D."/>
            <person name="Mitchell R.A.C."/>
            <person name="Shewry P.R."/>
        </authorList>
    </citation>
    <scope>NUCLEOTIDE SEQUENCE</scope>
</reference>
<evidence type="ECO:0000313" key="9">
    <source>
        <dbReference type="EMBL" id="CAJ32661.1"/>
    </source>
</evidence>
<feature type="domain" description="Bifunctional inhibitor/plant lipid transfer protein/seed storage helical" evidence="8">
    <location>
        <begin position="31"/>
        <end position="152"/>
    </location>
</feature>
<dbReference type="PANTHER" id="PTHR33454">
    <property type="entry name" value="PROLAMIN PPROL 14P"/>
    <property type="match status" value="1"/>
</dbReference>